<organism evidence="1 2">
    <name type="scientific">Aminomonas paucivorans DSM 12260</name>
    <dbReference type="NCBI Taxonomy" id="584708"/>
    <lineage>
        <taxon>Bacteria</taxon>
        <taxon>Thermotogati</taxon>
        <taxon>Synergistota</taxon>
        <taxon>Synergistia</taxon>
        <taxon>Synergistales</taxon>
        <taxon>Synergistaceae</taxon>
        <taxon>Aminomonas</taxon>
    </lineage>
</organism>
<name>E3CYV8_9BACT</name>
<dbReference type="STRING" id="584708.Apau_1315"/>
<dbReference type="PaxDb" id="584708-Apau_1315"/>
<dbReference type="Gene3D" id="3.30.1490.300">
    <property type="match status" value="1"/>
</dbReference>
<dbReference type="SUPFAM" id="SSF53067">
    <property type="entry name" value="Actin-like ATPase domain"/>
    <property type="match status" value="1"/>
</dbReference>
<dbReference type="InterPro" id="IPR043129">
    <property type="entry name" value="ATPase_NBD"/>
</dbReference>
<dbReference type="Proteomes" id="UP000005096">
    <property type="component" value="Chromosome"/>
</dbReference>
<gene>
    <name evidence="1" type="ORF">Apau_1315</name>
</gene>
<dbReference type="RefSeq" id="WP_006300938.1">
    <property type="nucleotide sequence ID" value="NZ_CM001022.1"/>
</dbReference>
<dbReference type="HOGENOM" id="CLU_874168_0_0_0"/>
<evidence type="ECO:0000313" key="2">
    <source>
        <dbReference type="Proteomes" id="UP000005096"/>
    </source>
</evidence>
<keyword evidence="2" id="KW-1185">Reference proteome</keyword>
<protein>
    <submittedName>
        <fullName evidence="1">Tfp pilus assembly protein ATPase PilM-like protein</fullName>
    </submittedName>
</protein>
<reference evidence="1 2" key="1">
    <citation type="journal article" date="2010" name="Stand. Genomic Sci.">
        <title>Non-contiguous finished genome sequence of Aminomonas paucivorans type strain (GLU-3).</title>
        <authorList>
            <person name="Pitluck S."/>
            <person name="Yasawong M."/>
            <person name="Held B."/>
            <person name="Lapidus A."/>
            <person name="Nolan M."/>
            <person name="Copeland A."/>
            <person name="Lucas S."/>
            <person name="Del Rio T.G."/>
            <person name="Tice H."/>
            <person name="Cheng J.F."/>
            <person name="Chertkov O."/>
            <person name="Goodwin L."/>
            <person name="Tapia R."/>
            <person name="Han C."/>
            <person name="Liolios K."/>
            <person name="Ivanova N."/>
            <person name="Mavromatis K."/>
            <person name="Ovchinnikova G."/>
            <person name="Pati A."/>
            <person name="Chen A."/>
            <person name="Palaniappan K."/>
            <person name="Land M."/>
            <person name="Hauser L."/>
            <person name="Chang Y.J."/>
            <person name="Jeffries C.D."/>
            <person name="Pukall R."/>
            <person name="Spring S."/>
            <person name="Rohde M."/>
            <person name="Sikorski J."/>
            <person name="Goker M."/>
            <person name="Woyke T."/>
            <person name="Bristow J."/>
            <person name="Eisen J.A."/>
            <person name="Markowitz V."/>
            <person name="Hugenholtz P."/>
            <person name="Kyrpides N.C."/>
            <person name="Klenk H.P."/>
        </authorList>
    </citation>
    <scope>NUCLEOTIDE SEQUENCE [LARGE SCALE GENOMIC DNA]</scope>
    <source>
        <strain evidence="1 2">DSM 12260</strain>
    </source>
</reference>
<proteinExistence type="predicted"/>
<dbReference type="AlphaFoldDB" id="E3CYV8"/>
<evidence type="ECO:0000313" key="1">
    <source>
        <dbReference type="EMBL" id="EFQ23736.1"/>
    </source>
</evidence>
<sequence>MLGFFRKRRRSGAGLFAFGTTMQYLSLGGTKGSFSVEKCVDLPQELPPSQGDLFADADTLEANLLRLKERLGGKWGPPVSVGIQAKDVLVRIVEMPRLEPEDLRDAFRFEFDKYFPFPAQEACFDIAPIDHPSAREGGDQVHAVVAACRLHPMELFLTAADRLGLEVEAVEPSMLSLFRCLQGPNLPPEEGNLYVMAGLHSSLLVVGYRDHGILFRNVAHGFQEKELEEGRLQAFAREVYSTANFSNSQFRNLPIRKIYLGGYGSRYGEVLREGIESMSGIPVTLVDPWDLWNVQRRPDPPLGWEVVLGLALRSQDRP</sequence>
<dbReference type="eggNOG" id="COG4972">
    <property type="taxonomic scope" value="Bacteria"/>
</dbReference>
<dbReference type="EMBL" id="CM001022">
    <property type="protein sequence ID" value="EFQ23736.1"/>
    <property type="molecule type" value="Genomic_DNA"/>
</dbReference>
<accession>E3CYV8</accession>